<dbReference type="PANTHER" id="PTHR33529">
    <property type="entry name" value="SLR0882 PROTEIN-RELATED"/>
    <property type="match status" value="1"/>
</dbReference>
<feature type="transmembrane region" description="Helical" evidence="6">
    <location>
        <begin position="312"/>
        <end position="331"/>
    </location>
</feature>
<feature type="transmembrane region" description="Helical" evidence="6">
    <location>
        <begin position="53"/>
        <end position="79"/>
    </location>
</feature>
<keyword evidence="4 6" id="KW-1133">Transmembrane helix</keyword>
<reference evidence="7" key="1">
    <citation type="submission" date="2022-06" db="EMBL/GenBank/DDBJ databases">
        <title>Akkermansia biwalacus sp. nov., an anaerobic mucin-degrading bacterium isolated from human intestine.</title>
        <authorList>
            <person name="Kobayashi Y."/>
            <person name="Inoue S."/>
            <person name="Kawahara T."/>
            <person name="Kohda N."/>
        </authorList>
    </citation>
    <scope>NUCLEOTIDE SEQUENCE</scope>
    <source>
        <strain evidence="7">WON2089</strain>
    </source>
</reference>
<keyword evidence="3 6" id="KW-0812">Transmembrane</keyword>
<evidence type="ECO:0000256" key="6">
    <source>
        <dbReference type="SAM" id="Phobius"/>
    </source>
</evidence>
<proteinExistence type="predicted"/>
<evidence type="ECO:0000256" key="1">
    <source>
        <dbReference type="ARBA" id="ARBA00004651"/>
    </source>
</evidence>
<sequence>MKIFDRYIARQLLGVTVLGVMSLSALLLLGNLFKELRPLLVESGAPFTIVMEFIFQVIPFSLMFSIPWGFLTAVLLVYGRLASDNELTSMRMAGMSLWRLSAPALAIGIALSGLCYWINIDLAPRAKQAISELLIKAASINPEGLLREGQAITKFDNQEIYIDKHVPEEKLIYGMHIYQKASDKSPAVAMHAERVTYHFSPEKKIFDLHLFNTLVTTQEKNGISRSVVVDEMPRSISTDRRSGRRIKANRFTNEEIREALNTPGYLDERQTREFATELPRRASFSLACIVFALIGVPLAINTRRKDTSTGFAMGILIASLYFVALIFADLSRKSGTVLPYILLWLPNVITIAVALYLHNKARHKG</sequence>
<dbReference type="InterPro" id="IPR005495">
    <property type="entry name" value="LptG/LptF_permease"/>
</dbReference>
<feature type="transmembrane region" description="Helical" evidence="6">
    <location>
        <begin position="337"/>
        <end position="357"/>
    </location>
</feature>
<protein>
    <submittedName>
        <fullName evidence="7">LPS export ABC transporter permease LptG</fullName>
    </submittedName>
</protein>
<dbReference type="PANTHER" id="PTHR33529:SF6">
    <property type="entry name" value="YJGP_YJGQ FAMILY PERMEASE"/>
    <property type="match status" value="1"/>
</dbReference>
<accession>A0ABM7ZE96</accession>
<dbReference type="EMBL" id="AP025943">
    <property type="protein sequence ID" value="BDL43000.1"/>
    <property type="molecule type" value="Genomic_DNA"/>
</dbReference>
<evidence type="ECO:0000256" key="4">
    <source>
        <dbReference type="ARBA" id="ARBA00022989"/>
    </source>
</evidence>
<keyword evidence="2" id="KW-1003">Cell membrane</keyword>
<dbReference type="RefSeq" id="WP_215437085.1">
    <property type="nucleotide sequence ID" value="NZ_AP025943.1"/>
</dbReference>
<evidence type="ECO:0000256" key="2">
    <source>
        <dbReference type="ARBA" id="ARBA00022475"/>
    </source>
</evidence>
<evidence type="ECO:0000313" key="8">
    <source>
        <dbReference type="Proteomes" id="UP001062263"/>
    </source>
</evidence>
<gene>
    <name evidence="7" type="ORF">Abiwalacus_05740</name>
</gene>
<evidence type="ECO:0000256" key="3">
    <source>
        <dbReference type="ARBA" id="ARBA00022692"/>
    </source>
</evidence>
<feature type="transmembrane region" description="Helical" evidence="6">
    <location>
        <begin position="100"/>
        <end position="119"/>
    </location>
</feature>
<dbReference type="Pfam" id="PF03739">
    <property type="entry name" value="LptF_LptG"/>
    <property type="match status" value="1"/>
</dbReference>
<keyword evidence="5 6" id="KW-0472">Membrane</keyword>
<feature type="transmembrane region" description="Helical" evidence="6">
    <location>
        <begin position="12"/>
        <end position="33"/>
    </location>
</feature>
<comment type="subcellular location">
    <subcellularLocation>
        <location evidence="1">Cell membrane</location>
        <topology evidence="1">Multi-pass membrane protein</topology>
    </subcellularLocation>
</comment>
<feature type="transmembrane region" description="Helical" evidence="6">
    <location>
        <begin position="282"/>
        <end position="300"/>
    </location>
</feature>
<evidence type="ECO:0000313" key="7">
    <source>
        <dbReference type="EMBL" id="BDL43000.1"/>
    </source>
</evidence>
<name>A0ABM7ZE96_9BACT</name>
<evidence type="ECO:0000256" key="5">
    <source>
        <dbReference type="ARBA" id="ARBA00023136"/>
    </source>
</evidence>
<organism evidence="7 8">
    <name type="scientific">Akkermansia biwaensis</name>
    <dbReference type="NCBI Taxonomy" id="2946555"/>
    <lineage>
        <taxon>Bacteria</taxon>
        <taxon>Pseudomonadati</taxon>
        <taxon>Verrucomicrobiota</taxon>
        <taxon>Verrucomicrobiia</taxon>
        <taxon>Verrucomicrobiales</taxon>
        <taxon>Akkermansiaceae</taxon>
        <taxon>Akkermansia</taxon>
    </lineage>
</organism>
<keyword evidence="8" id="KW-1185">Reference proteome</keyword>
<dbReference type="Proteomes" id="UP001062263">
    <property type="component" value="Chromosome"/>
</dbReference>